<dbReference type="OrthoDB" id="5188280at2"/>
<name>C5C247_BEUC1</name>
<keyword evidence="2" id="KW-1185">Reference proteome</keyword>
<evidence type="ECO:0000313" key="1">
    <source>
        <dbReference type="EMBL" id="ACQ81672.1"/>
    </source>
</evidence>
<dbReference type="HOGENOM" id="CLU_087285_0_0_11"/>
<dbReference type="STRING" id="471853.Bcav_3430"/>
<dbReference type="EMBL" id="CP001618">
    <property type="protein sequence ID" value="ACQ81672.1"/>
    <property type="molecule type" value="Genomic_DNA"/>
</dbReference>
<organism evidence="1 2">
    <name type="scientific">Beutenbergia cavernae (strain ATCC BAA-8 / DSM 12333 / CCUG 43141 / JCM 11478 / NBRC 16432 / NCIMB 13614 / HKI 0122)</name>
    <dbReference type="NCBI Taxonomy" id="471853"/>
    <lineage>
        <taxon>Bacteria</taxon>
        <taxon>Bacillati</taxon>
        <taxon>Actinomycetota</taxon>
        <taxon>Actinomycetes</taxon>
        <taxon>Micrococcales</taxon>
        <taxon>Beutenbergiaceae</taxon>
        <taxon>Beutenbergia</taxon>
    </lineage>
</organism>
<accession>C5C247</accession>
<reference evidence="1 2" key="1">
    <citation type="journal article" date="2009" name="Stand. Genomic Sci.">
        <title>Complete genome sequence of Beutenbergia cavernae type strain (HKI 0122).</title>
        <authorList>
            <person name="Land M."/>
            <person name="Pukall R."/>
            <person name="Abt B."/>
            <person name="Goker M."/>
            <person name="Rohde M."/>
            <person name="Glavina Del Rio T."/>
            <person name="Tice H."/>
            <person name="Copeland A."/>
            <person name="Cheng J.F."/>
            <person name="Lucas S."/>
            <person name="Chen F."/>
            <person name="Nolan M."/>
            <person name="Bruce D."/>
            <person name="Goodwin L."/>
            <person name="Pitluck S."/>
            <person name="Ivanova N."/>
            <person name="Mavromatis K."/>
            <person name="Ovchinnikova G."/>
            <person name="Pati A."/>
            <person name="Chen A."/>
            <person name="Palaniappan K."/>
            <person name="Hauser L."/>
            <person name="Chang Y.J."/>
            <person name="Jefferies C.C."/>
            <person name="Saunders E."/>
            <person name="Brettin T."/>
            <person name="Detter J.C."/>
            <person name="Han C."/>
            <person name="Chain P."/>
            <person name="Bristow J."/>
            <person name="Eisen J.A."/>
            <person name="Markowitz V."/>
            <person name="Hugenholtz P."/>
            <person name="Kyrpides N.C."/>
            <person name="Klenk H.P."/>
            <person name="Lapidus A."/>
        </authorList>
    </citation>
    <scope>NUCLEOTIDE SEQUENCE [LARGE SCALE GENOMIC DNA]</scope>
    <source>
        <strain evidence="2">ATCC BAA-8 / DSM 12333 / NBRC 16432</strain>
    </source>
</reference>
<dbReference type="eggNOG" id="ENOG502ZAXG">
    <property type="taxonomic scope" value="Bacteria"/>
</dbReference>
<dbReference type="RefSeq" id="WP_015883909.1">
    <property type="nucleotide sequence ID" value="NC_012669.1"/>
</dbReference>
<evidence type="ECO:0000313" key="2">
    <source>
        <dbReference type="Proteomes" id="UP000007962"/>
    </source>
</evidence>
<gene>
    <name evidence="1" type="ordered locus">Bcav_3430</name>
</gene>
<dbReference type="Proteomes" id="UP000007962">
    <property type="component" value="Chromosome"/>
</dbReference>
<protein>
    <recommendedName>
        <fullName evidence="3">Histone acetyltransferase</fullName>
    </recommendedName>
</protein>
<sequence>MTHRRTPRRPARLEPYQADQLVGDVDPAVRSEAAHATAAALVQRGRGRAGDDDVVSRLVTLVESEGLETVAALWAEAPADSLPGALWRLYALREWIRRDPSQAANRYRLGAQRAEVADAVAGVVSPPGPREVAELADAVLTGVFTSDLDVALDRAAAFYRVAAVGTALDADTEDVPHGSSAERLTRRADALARTADELAVAARRSRAGTLE</sequence>
<evidence type="ECO:0008006" key="3">
    <source>
        <dbReference type="Google" id="ProtNLM"/>
    </source>
</evidence>
<proteinExistence type="predicted"/>
<dbReference type="KEGG" id="bcv:Bcav_3430"/>
<dbReference type="AlphaFoldDB" id="C5C247"/>